<name>A0AAV7WW32_PLEWA</name>
<feature type="region of interest" description="Disordered" evidence="1">
    <location>
        <begin position="154"/>
        <end position="184"/>
    </location>
</feature>
<accession>A0AAV7WW32</accession>
<evidence type="ECO:0000256" key="1">
    <source>
        <dbReference type="SAM" id="MobiDB-lite"/>
    </source>
</evidence>
<feature type="compositionally biased region" description="Basic and acidic residues" evidence="1">
    <location>
        <begin position="28"/>
        <end position="46"/>
    </location>
</feature>
<keyword evidence="3" id="KW-1185">Reference proteome</keyword>
<comment type="caution">
    <text evidence="2">The sequence shown here is derived from an EMBL/GenBank/DDBJ whole genome shotgun (WGS) entry which is preliminary data.</text>
</comment>
<organism evidence="2 3">
    <name type="scientific">Pleurodeles waltl</name>
    <name type="common">Iberian ribbed newt</name>
    <dbReference type="NCBI Taxonomy" id="8319"/>
    <lineage>
        <taxon>Eukaryota</taxon>
        <taxon>Metazoa</taxon>
        <taxon>Chordata</taxon>
        <taxon>Craniata</taxon>
        <taxon>Vertebrata</taxon>
        <taxon>Euteleostomi</taxon>
        <taxon>Amphibia</taxon>
        <taxon>Batrachia</taxon>
        <taxon>Caudata</taxon>
        <taxon>Salamandroidea</taxon>
        <taxon>Salamandridae</taxon>
        <taxon>Pleurodelinae</taxon>
        <taxon>Pleurodeles</taxon>
    </lineage>
</organism>
<reference evidence="2" key="1">
    <citation type="journal article" date="2022" name="bioRxiv">
        <title>Sequencing and chromosome-scale assembly of the giantPleurodeles waltlgenome.</title>
        <authorList>
            <person name="Brown T."/>
            <person name="Elewa A."/>
            <person name="Iarovenko S."/>
            <person name="Subramanian E."/>
            <person name="Araus A.J."/>
            <person name="Petzold A."/>
            <person name="Susuki M."/>
            <person name="Suzuki K.-i.T."/>
            <person name="Hayashi T."/>
            <person name="Toyoda A."/>
            <person name="Oliveira C."/>
            <person name="Osipova E."/>
            <person name="Leigh N.D."/>
            <person name="Simon A."/>
            <person name="Yun M.H."/>
        </authorList>
    </citation>
    <scope>NUCLEOTIDE SEQUENCE</scope>
    <source>
        <strain evidence="2">20211129_DDA</strain>
        <tissue evidence="2">Liver</tissue>
    </source>
</reference>
<evidence type="ECO:0000313" key="2">
    <source>
        <dbReference type="EMBL" id="KAJ1218347.1"/>
    </source>
</evidence>
<protein>
    <submittedName>
        <fullName evidence="2">Uncharacterized protein</fullName>
    </submittedName>
</protein>
<feature type="region of interest" description="Disordered" evidence="1">
    <location>
        <begin position="1"/>
        <end position="116"/>
    </location>
</feature>
<dbReference type="EMBL" id="JANPWB010000001">
    <property type="protein sequence ID" value="KAJ1218347.1"/>
    <property type="molecule type" value="Genomic_DNA"/>
</dbReference>
<dbReference type="AlphaFoldDB" id="A0AAV7WW32"/>
<dbReference type="Proteomes" id="UP001066276">
    <property type="component" value="Chromosome 1_1"/>
</dbReference>
<proteinExistence type="predicted"/>
<gene>
    <name evidence="2" type="ORF">NDU88_005927</name>
</gene>
<sequence length="250" mass="26762">MYSSKCSGRRDAKGDVRGGCGAPVRLRSSPDRRDQHVDEGRPKEQRSTPSLSVPAEQSCGADSAPGLSAAAFTQRTLEGSSDGGDPQLRPEERTRFPAVSGPAEERSPWRLPGTSGYSLLRPRGCRRLSIDGTAEGAHTRSDEHIYRNPVRPEARRGRLAAPGDGGGARLTERPPLEETASSGECGGLDCLISESRTYEASPAWEMGDTGWSVDGVVPWCPRVKGKTGKPEIGEDWAGLNLWCGASWGCN</sequence>
<evidence type="ECO:0000313" key="3">
    <source>
        <dbReference type="Proteomes" id="UP001066276"/>
    </source>
</evidence>